<evidence type="ECO:0000313" key="2">
    <source>
        <dbReference type="Proteomes" id="UP000008177"/>
    </source>
</evidence>
<protein>
    <submittedName>
        <fullName evidence="1">Uncharacterized protein</fullName>
    </submittedName>
</protein>
<evidence type="ECO:0000313" key="1">
    <source>
        <dbReference type="EMBL" id="CCD44421.1"/>
    </source>
</evidence>
<dbReference type="HOGENOM" id="CLU_3106041_0_0_1"/>
<dbReference type="EMBL" id="FQ790271">
    <property type="protein sequence ID" value="CCD44421.1"/>
    <property type="molecule type" value="Genomic_DNA"/>
</dbReference>
<accession>G2XVA1</accession>
<gene>
    <name evidence="1" type="ORF">BofuT4_uP053220.1</name>
</gene>
<dbReference type="Proteomes" id="UP000008177">
    <property type="component" value="Unplaced contigs"/>
</dbReference>
<proteinExistence type="predicted"/>
<sequence length="51" mass="5866">MTLMSSYQRIMHQIPKSAPINHYDGTLGTLMALALGRQHDETEYLIEKTLF</sequence>
<reference evidence="2" key="1">
    <citation type="journal article" date="2011" name="PLoS Genet.">
        <title>Genomic analysis of the necrotrophic fungal pathogens Sclerotinia sclerotiorum and Botrytis cinerea.</title>
        <authorList>
            <person name="Amselem J."/>
            <person name="Cuomo C.A."/>
            <person name="van Kan J.A."/>
            <person name="Viaud M."/>
            <person name="Benito E.P."/>
            <person name="Couloux A."/>
            <person name="Coutinho P.M."/>
            <person name="de Vries R.P."/>
            <person name="Dyer P.S."/>
            <person name="Fillinger S."/>
            <person name="Fournier E."/>
            <person name="Gout L."/>
            <person name="Hahn M."/>
            <person name="Kohn L."/>
            <person name="Lapalu N."/>
            <person name="Plummer K.M."/>
            <person name="Pradier J.M."/>
            <person name="Quevillon E."/>
            <person name="Sharon A."/>
            <person name="Simon A."/>
            <person name="ten Have A."/>
            <person name="Tudzynski B."/>
            <person name="Tudzynski P."/>
            <person name="Wincker P."/>
            <person name="Andrew M."/>
            <person name="Anthouard V."/>
            <person name="Beever R.E."/>
            <person name="Beffa R."/>
            <person name="Benoit I."/>
            <person name="Bouzid O."/>
            <person name="Brault B."/>
            <person name="Chen Z."/>
            <person name="Choquer M."/>
            <person name="Collemare J."/>
            <person name="Cotton P."/>
            <person name="Danchin E.G."/>
            <person name="Da Silva C."/>
            <person name="Gautier A."/>
            <person name="Giraud C."/>
            <person name="Giraud T."/>
            <person name="Gonzalez C."/>
            <person name="Grossetete S."/>
            <person name="Guldener U."/>
            <person name="Henrissat B."/>
            <person name="Howlett B.J."/>
            <person name="Kodira C."/>
            <person name="Kretschmer M."/>
            <person name="Lappartient A."/>
            <person name="Leroch M."/>
            <person name="Levis C."/>
            <person name="Mauceli E."/>
            <person name="Neuveglise C."/>
            <person name="Oeser B."/>
            <person name="Pearson M."/>
            <person name="Poulain J."/>
            <person name="Poussereau N."/>
            <person name="Quesneville H."/>
            <person name="Rascle C."/>
            <person name="Schumacher J."/>
            <person name="Segurens B."/>
            <person name="Sexton A."/>
            <person name="Silva E."/>
            <person name="Sirven C."/>
            <person name="Soanes D.M."/>
            <person name="Talbot N.J."/>
            <person name="Templeton M."/>
            <person name="Yandava C."/>
            <person name="Yarden O."/>
            <person name="Zeng Q."/>
            <person name="Rollins J.A."/>
            <person name="Lebrun M.H."/>
            <person name="Dickman M."/>
        </authorList>
    </citation>
    <scope>NUCLEOTIDE SEQUENCE [LARGE SCALE GENOMIC DNA]</scope>
    <source>
        <strain evidence="2">T4</strain>
    </source>
</reference>
<name>G2XVA1_BOTF4</name>
<dbReference type="InParanoid" id="G2XVA1"/>
<dbReference type="AlphaFoldDB" id="G2XVA1"/>
<organism evidence="1 2">
    <name type="scientific">Botryotinia fuckeliana (strain T4)</name>
    <name type="common">Noble rot fungus</name>
    <name type="synonym">Botrytis cinerea</name>
    <dbReference type="NCBI Taxonomy" id="999810"/>
    <lineage>
        <taxon>Eukaryota</taxon>
        <taxon>Fungi</taxon>
        <taxon>Dikarya</taxon>
        <taxon>Ascomycota</taxon>
        <taxon>Pezizomycotina</taxon>
        <taxon>Leotiomycetes</taxon>
        <taxon>Helotiales</taxon>
        <taxon>Sclerotiniaceae</taxon>
        <taxon>Botrytis</taxon>
    </lineage>
</organism>